<gene>
    <name evidence="2" type="ORF">K452DRAFT_141628</name>
</gene>
<evidence type="ECO:0000256" key="1">
    <source>
        <dbReference type="SAM" id="MobiDB-lite"/>
    </source>
</evidence>
<dbReference type="EMBL" id="ML995479">
    <property type="protein sequence ID" value="KAF2144418.1"/>
    <property type="molecule type" value="Genomic_DNA"/>
</dbReference>
<evidence type="ECO:0000313" key="3">
    <source>
        <dbReference type="Proteomes" id="UP000799438"/>
    </source>
</evidence>
<dbReference type="GeneID" id="54292907"/>
<feature type="compositionally biased region" description="Basic residues" evidence="1">
    <location>
        <begin position="84"/>
        <end position="93"/>
    </location>
</feature>
<feature type="compositionally biased region" description="Basic and acidic residues" evidence="1">
    <location>
        <begin position="49"/>
        <end position="76"/>
    </location>
</feature>
<evidence type="ECO:0000313" key="2">
    <source>
        <dbReference type="EMBL" id="KAF2144418.1"/>
    </source>
</evidence>
<feature type="compositionally biased region" description="Polar residues" evidence="1">
    <location>
        <begin position="94"/>
        <end position="105"/>
    </location>
</feature>
<dbReference type="Proteomes" id="UP000799438">
    <property type="component" value="Unassembled WGS sequence"/>
</dbReference>
<dbReference type="AlphaFoldDB" id="A0A6A6BL74"/>
<accession>A0A6A6BL74</accession>
<protein>
    <submittedName>
        <fullName evidence="2">Uncharacterized protein</fullName>
    </submittedName>
</protein>
<dbReference type="RefSeq" id="XP_033400130.1">
    <property type="nucleotide sequence ID" value="XM_033535413.1"/>
</dbReference>
<organism evidence="2 3">
    <name type="scientific">Aplosporella prunicola CBS 121167</name>
    <dbReference type="NCBI Taxonomy" id="1176127"/>
    <lineage>
        <taxon>Eukaryota</taxon>
        <taxon>Fungi</taxon>
        <taxon>Dikarya</taxon>
        <taxon>Ascomycota</taxon>
        <taxon>Pezizomycotina</taxon>
        <taxon>Dothideomycetes</taxon>
        <taxon>Dothideomycetes incertae sedis</taxon>
        <taxon>Botryosphaeriales</taxon>
        <taxon>Aplosporellaceae</taxon>
        <taxon>Aplosporella</taxon>
    </lineage>
</organism>
<feature type="region of interest" description="Disordered" evidence="1">
    <location>
        <begin position="49"/>
        <end position="115"/>
    </location>
</feature>
<keyword evidence="3" id="KW-1185">Reference proteome</keyword>
<sequence>MHKGTDSSHLVEKEGERRNFWSQDAYRRSYNISIIDAVNEKRSGFVEGCPKKAQDVERENRPESPNRRLVSEEKRCGNLSRPERKGKRKRNRKITQSAYCTNATTRNREPSWRRRGSITYPMVKKENQVTVPFSRRPGLEVVKKEDTGGMCRAEREEKA</sequence>
<proteinExistence type="predicted"/>
<name>A0A6A6BL74_9PEZI</name>
<reference evidence="2" key="1">
    <citation type="journal article" date="2020" name="Stud. Mycol.">
        <title>101 Dothideomycetes genomes: a test case for predicting lifestyles and emergence of pathogens.</title>
        <authorList>
            <person name="Haridas S."/>
            <person name="Albert R."/>
            <person name="Binder M."/>
            <person name="Bloem J."/>
            <person name="Labutti K."/>
            <person name="Salamov A."/>
            <person name="Andreopoulos B."/>
            <person name="Baker S."/>
            <person name="Barry K."/>
            <person name="Bills G."/>
            <person name="Bluhm B."/>
            <person name="Cannon C."/>
            <person name="Castanera R."/>
            <person name="Culley D."/>
            <person name="Daum C."/>
            <person name="Ezra D."/>
            <person name="Gonzalez J."/>
            <person name="Henrissat B."/>
            <person name="Kuo A."/>
            <person name="Liang C."/>
            <person name="Lipzen A."/>
            <person name="Lutzoni F."/>
            <person name="Magnuson J."/>
            <person name="Mondo S."/>
            <person name="Nolan M."/>
            <person name="Ohm R."/>
            <person name="Pangilinan J."/>
            <person name="Park H.-J."/>
            <person name="Ramirez L."/>
            <person name="Alfaro M."/>
            <person name="Sun H."/>
            <person name="Tritt A."/>
            <person name="Yoshinaga Y."/>
            <person name="Zwiers L.-H."/>
            <person name="Turgeon B."/>
            <person name="Goodwin S."/>
            <person name="Spatafora J."/>
            <person name="Crous P."/>
            <person name="Grigoriev I."/>
        </authorList>
    </citation>
    <scope>NUCLEOTIDE SEQUENCE</scope>
    <source>
        <strain evidence="2">CBS 121167</strain>
    </source>
</reference>